<organism evidence="8 9">
    <name type="scientific">Selenobaculum gibii</name>
    <dbReference type="NCBI Taxonomy" id="3054208"/>
    <lineage>
        <taxon>Bacteria</taxon>
        <taxon>Bacillati</taxon>
        <taxon>Bacillota</taxon>
        <taxon>Negativicutes</taxon>
        <taxon>Selenomonadales</taxon>
        <taxon>Selenomonadaceae</taxon>
        <taxon>Selenobaculum</taxon>
    </lineage>
</organism>
<dbReference type="GO" id="GO:0031564">
    <property type="term" value="P:transcription antitermination"/>
    <property type="evidence" value="ECO:0007669"/>
    <property type="project" value="UniProtKB-KW"/>
</dbReference>
<keyword evidence="4 6" id="KW-0805">Transcription regulation</keyword>
<dbReference type="GO" id="GO:0006353">
    <property type="term" value="P:DNA-templated transcription termination"/>
    <property type="evidence" value="ECO:0007669"/>
    <property type="project" value="UniProtKB-UniRule"/>
</dbReference>
<keyword evidence="3 6" id="KW-0694">RNA-binding</keyword>
<evidence type="ECO:0000256" key="5">
    <source>
        <dbReference type="ARBA" id="ARBA00023163"/>
    </source>
</evidence>
<gene>
    <name evidence="6 8" type="primary">nusB</name>
    <name evidence="8" type="ORF">P3F81_05180</name>
</gene>
<evidence type="ECO:0000256" key="2">
    <source>
        <dbReference type="ARBA" id="ARBA00022814"/>
    </source>
</evidence>
<dbReference type="RefSeq" id="WP_147670714.1">
    <property type="nucleotide sequence ID" value="NZ_CP120678.1"/>
</dbReference>
<name>A0A9Y2AKA0_9FIRM</name>
<sequence length="135" mass="15188">MSRRNAREVALQALFQLDFNEMESVEALESALNEKKNMSDSAREYAKILVCGTKDHLGKIDELISKHSTEWKVNRMPSVDRNIVRIALYELGFSEEKLAANIVINEAVELAKRFGTDSSPKFVNGILGAFIKEAQ</sequence>
<evidence type="ECO:0000256" key="4">
    <source>
        <dbReference type="ARBA" id="ARBA00023015"/>
    </source>
</evidence>
<dbReference type="PANTHER" id="PTHR11078">
    <property type="entry name" value="N UTILIZATION SUBSTANCE PROTEIN B-RELATED"/>
    <property type="match status" value="1"/>
</dbReference>
<dbReference type="InterPro" id="IPR006027">
    <property type="entry name" value="NusB_RsmB_TIM44"/>
</dbReference>
<keyword evidence="5 6" id="KW-0804">Transcription</keyword>
<dbReference type="PANTHER" id="PTHR11078:SF3">
    <property type="entry name" value="ANTITERMINATION NUSB DOMAIN-CONTAINING PROTEIN"/>
    <property type="match status" value="1"/>
</dbReference>
<evidence type="ECO:0000313" key="8">
    <source>
        <dbReference type="EMBL" id="WIW71696.1"/>
    </source>
</evidence>
<dbReference type="InterPro" id="IPR011605">
    <property type="entry name" value="NusB_fam"/>
</dbReference>
<accession>A0A9Y2AKA0</accession>
<proteinExistence type="inferred from homology"/>
<protein>
    <recommendedName>
        <fullName evidence="6">Transcription antitermination protein NusB</fullName>
    </recommendedName>
    <alternativeName>
        <fullName evidence="6">Antitermination factor NusB</fullName>
    </alternativeName>
</protein>
<evidence type="ECO:0000313" key="9">
    <source>
        <dbReference type="Proteomes" id="UP001243623"/>
    </source>
</evidence>
<keyword evidence="9" id="KW-1185">Reference proteome</keyword>
<evidence type="ECO:0000259" key="7">
    <source>
        <dbReference type="Pfam" id="PF01029"/>
    </source>
</evidence>
<dbReference type="Gene3D" id="1.10.940.10">
    <property type="entry name" value="NusB-like"/>
    <property type="match status" value="1"/>
</dbReference>
<dbReference type="CDD" id="cd00619">
    <property type="entry name" value="Terminator_NusB"/>
    <property type="match status" value="1"/>
</dbReference>
<evidence type="ECO:0000256" key="3">
    <source>
        <dbReference type="ARBA" id="ARBA00022884"/>
    </source>
</evidence>
<evidence type="ECO:0000256" key="1">
    <source>
        <dbReference type="ARBA" id="ARBA00005952"/>
    </source>
</evidence>
<comment type="function">
    <text evidence="6">Involved in transcription antitermination. Required for transcription of ribosomal RNA (rRNA) genes. Binds specifically to the boxA antiterminator sequence of the ribosomal RNA (rrn) operons.</text>
</comment>
<evidence type="ECO:0000256" key="6">
    <source>
        <dbReference type="HAMAP-Rule" id="MF_00073"/>
    </source>
</evidence>
<dbReference type="GO" id="GO:0005829">
    <property type="term" value="C:cytosol"/>
    <property type="evidence" value="ECO:0007669"/>
    <property type="project" value="TreeGrafter"/>
</dbReference>
<keyword evidence="2 6" id="KW-0889">Transcription antitermination</keyword>
<dbReference type="GO" id="GO:0003723">
    <property type="term" value="F:RNA binding"/>
    <property type="evidence" value="ECO:0007669"/>
    <property type="project" value="UniProtKB-UniRule"/>
</dbReference>
<dbReference type="EMBL" id="CP120678">
    <property type="protein sequence ID" value="WIW71696.1"/>
    <property type="molecule type" value="Genomic_DNA"/>
</dbReference>
<dbReference type="InterPro" id="IPR035926">
    <property type="entry name" value="NusB-like_sf"/>
</dbReference>
<feature type="domain" description="NusB/RsmB/TIM44" evidence="7">
    <location>
        <begin position="4"/>
        <end position="132"/>
    </location>
</feature>
<comment type="similarity">
    <text evidence="1 6">Belongs to the NusB family.</text>
</comment>
<dbReference type="HAMAP" id="MF_00073">
    <property type="entry name" value="NusB"/>
    <property type="match status" value="1"/>
</dbReference>
<dbReference type="SUPFAM" id="SSF48013">
    <property type="entry name" value="NusB-like"/>
    <property type="match status" value="1"/>
</dbReference>
<reference evidence="8" key="1">
    <citation type="submission" date="2023-03" db="EMBL/GenBank/DDBJ databases">
        <title>Selenobaculum gbiensis gen. nov. sp. nov., a new bacterium isolated from the gut microbiota of IBD patient.</title>
        <authorList>
            <person name="Yeo S."/>
            <person name="Park H."/>
            <person name="Huh C.S."/>
        </authorList>
    </citation>
    <scope>NUCLEOTIDE SEQUENCE</scope>
    <source>
        <strain evidence="8">ICN-92133</strain>
    </source>
</reference>
<dbReference type="KEGG" id="sgbi:P3F81_05180"/>
<dbReference type="NCBIfam" id="TIGR01951">
    <property type="entry name" value="nusB"/>
    <property type="match status" value="1"/>
</dbReference>
<dbReference type="Proteomes" id="UP001243623">
    <property type="component" value="Chromosome"/>
</dbReference>
<dbReference type="Pfam" id="PF01029">
    <property type="entry name" value="NusB"/>
    <property type="match status" value="1"/>
</dbReference>
<dbReference type="AlphaFoldDB" id="A0A9Y2AKA0"/>